<proteinExistence type="inferred from homology"/>
<dbReference type="RefSeq" id="WP_078673391.1">
    <property type="nucleotide sequence ID" value="NZ_FUWZ01000012.1"/>
</dbReference>
<reference evidence="3" key="1">
    <citation type="submission" date="2017-02" db="EMBL/GenBank/DDBJ databases">
        <authorList>
            <person name="Varghese N."/>
            <person name="Submissions S."/>
        </authorList>
    </citation>
    <scope>NUCLEOTIDE SEQUENCE [LARGE SCALE GENOMIC DNA]</scope>
    <source>
        <strain evidence="3">DSM 22224</strain>
    </source>
</reference>
<dbReference type="PANTHER" id="PTHR35201">
    <property type="entry name" value="TERPENE SYNTHASE"/>
    <property type="match status" value="1"/>
</dbReference>
<dbReference type="InterPro" id="IPR008949">
    <property type="entry name" value="Isoprenoid_synthase_dom_sf"/>
</dbReference>
<evidence type="ECO:0000313" key="3">
    <source>
        <dbReference type="Proteomes" id="UP000190367"/>
    </source>
</evidence>
<dbReference type="Pfam" id="PF19086">
    <property type="entry name" value="Terpene_syn_C_2"/>
    <property type="match status" value="1"/>
</dbReference>
<keyword evidence="1" id="KW-0456">Lyase</keyword>
<dbReference type="GO" id="GO:0046872">
    <property type="term" value="F:metal ion binding"/>
    <property type="evidence" value="ECO:0007669"/>
    <property type="project" value="UniProtKB-KW"/>
</dbReference>
<comment type="cofactor">
    <cofactor evidence="1">
        <name>Mg(2+)</name>
        <dbReference type="ChEBI" id="CHEBI:18420"/>
    </cofactor>
</comment>
<dbReference type="SFLD" id="SFLDS00005">
    <property type="entry name" value="Isoprenoid_Synthase_Type_I"/>
    <property type="match status" value="1"/>
</dbReference>
<dbReference type="STRING" id="634771.SAMN04488128_11215"/>
<dbReference type="SFLD" id="SFLDG01020">
    <property type="entry name" value="Terpene_Cyclase_Like_2"/>
    <property type="match status" value="1"/>
</dbReference>
<organism evidence="2 3">
    <name type="scientific">Chitinophaga eiseniae</name>
    <dbReference type="NCBI Taxonomy" id="634771"/>
    <lineage>
        <taxon>Bacteria</taxon>
        <taxon>Pseudomonadati</taxon>
        <taxon>Bacteroidota</taxon>
        <taxon>Chitinophagia</taxon>
        <taxon>Chitinophagales</taxon>
        <taxon>Chitinophagaceae</taxon>
        <taxon>Chitinophaga</taxon>
    </lineage>
</organism>
<dbReference type="EMBL" id="FUWZ01000012">
    <property type="protein sequence ID" value="SKA48410.1"/>
    <property type="molecule type" value="Genomic_DNA"/>
</dbReference>
<keyword evidence="1" id="KW-0460">Magnesium</keyword>
<name>A0A1T4U733_9BACT</name>
<evidence type="ECO:0000256" key="1">
    <source>
        <dbReference type="RuleBase" id="RU366034"/>
    </source>
</evidence>
<dbReference type="OrthoDB" id="1223397at2"/>
<protein>
    <recommendedName>
        <fullName evidence="1">Terpene synthase</fullName>
        <ecNumber evidence="1">4.2.3.-</ecNumber>
    </recommendedName>
</protein>
<dbReference type="Proteomes" id="UP000190367">
    <property type="component" value="Unassembled WGS sequence"/>
</dbReference>
<dbReference type="EC" id="4.2.3.-" evidence="1"/>
<dbReference type="AlphaFoldDB" id="A0A1T4U733"/>
<keyword evidence="3" id="KW-1185">Reference proteome</keyword>
<dbReference type="InterPro" id="IPR034686">
    <property type="entry name" value="Terpene_cyclase-like_2"/>
</dbReference>
<keyword evidence="1" id="KW-0479">Metal-binding</keyword>
<dbReference type="SUPFAM" id="SSF48576">
    <property type="entry name" value="Terpenoid synthases"/>
    <property type="match status" value="1"/>
</dbReference>
<comment type="similarity">
    <text evidence="1">Belongs to the terpene synthase family.</text>
</comment>
<accession>A0A1T4U733</accession>
<dbReference type="GO" id="GO:0010333">
    <property type="term" value="F:terpene synthase activity"/>
    <property type="evidence" value="ECO:0007669"/>
    <property type="project" value="InterPro"/>
</dbReference>
<dbReference type="PANTHER" id="PTHR35201:SF4">
    <property type="entry name" value="BETA-PINACENE SYNTHASE-RELATED"/>
    <property type="match status" value="1"/>
</dbReference>
<sequence length="337" mass="39509">MSKENTVVHLYTQWPYLPKPHYPFPDFIHPDYQQQREEYYAMIDREYTFHSEAAREKHKRHHFTDLAARGLPFLNSLAELRPVANFTANGAMIDDYLDRCSLAEMEEIQQRITALLTGEDTREPRGDGLYRPWWALRQEALACAMPERHYHKFTASIHDMLVGYRDERPYNRPDTPPPFEVYTLIREQTAGGLPFCKYAAMQKNYRQLPDDVLEHPHILRLHALCSRMIGIHNDIISLPKELSREGDVMNLVKVMEHAHKVPLEEAYRMALAVHDSYLKEFMLLQQRLPFFGDWQKTACNYVQDLGIMVAGVYAWHTHDTTRYVPGGYVEGEFTSRH</sequence>
<gene>
    <name evidence="2" type="ORF">SAMN04488128_11215</name>
</gene>
<evidence type="ECO:0000313" key="2">
    <source>
        <dbReference type="EMBL" id="SKA48410.1"/>
    </source>
</evidence>
<dbReference type="Gene3D" id="1.10.600.10">
    <property type="entry name" value="Farnesyl Diphosphate Synthase"/>
    <property type="match status" value="1"/>
</dbReference>